<evidence type="ECO:0000313" key="7">
    <source>
        <dbReference type="Proteomes" id="UP000182114"/>
    </source>
</evidence>
<dbReference type="InterPro" id="IPR032260">
    <property type="entry name" value="DUF5060"/>
</dbReference>
<dbReference type="SMART" id="SM00606">
    <property type="entry name" value="CBD_IV"/>
    <property type="match status" value="1"/>
</dbReference>
<dbReference type="InterPro" id="IPR013783">
    <property type="entry name" value="Ig-like_fold"/>
</dbReference>
<dbReference type="Pfam" id="PF18962">
    <property type="entry name" value="Por_Secre_tail"/>
    <property type="match status" value="1"/>
</dbReference>
<dbReference type="SUPFAM" id="SSF49785">
    <property type="entry name" value="Galactose-binding domain-like"/>
    <property type="match status" value="1"/>
</dbReference>
<proteinExistence type="predicted"/>
<dbReference type="eggNOG" id="COG2273">
    <property type="taxonomic scope" value="Bacteria"/>
</dbReference>
<evidence type="ECO:0000259" key="5">
    <source>
        <dbReference type="PROSITE" id="PS51175"/>
    </source>
</evidence>
<dbReference type="InterPro" id="IPR008979">
    <property type="entry name" value="Galactose-bd-like_sf"/>
</dbReference>
<dbReference type="RefSeq" id="WP_074539467.1">
    <property type="nucleotide sequence ID" value="NZ_FNBD01000019.1"/>
</dbReference>
<evidence type="ECO:0000256" key="2">
    <source>
        <dbReference type="ARBA" id="ARBA00022525"/>
    </source>
</evidence>
<evidence type="ECO:0000256" key="3">
    <source>
        <dbReference type="ARBA" id="ARBA00022729"/>
    </source>
</evidence>
<dbReference type="Gene3D" id="3.20.20.80">
    <property type="entry name" value="Glycosidases"/>
    <property type="match status" value="1"/>
</dbReference>
<dbReference type="GO" id="GO:0030246">
    <property type="term" value="F:carbohydrate binding"/>
    <property type="evidence" value="ECO:0007669"/>
    <property type="project" value="InterPro"/>
</dbReference>
<dbReference type="InterPro" id="IPR055372">
    <property type="entry name" value="CBM96"/>
</dbReference>
<dbReference type="Proteomes" id="UP000182114">
    <property type="component" value="Unassembled WGS sequence"/>
</dbReference>
<protein>
    <submittedName>
        <fullName evidence="6">Por secretion system C-terminal sorting domain-containing protein</fullName>
    </submittedName>
</protein>
<dbReference type="InterPro" id="IPR005084">
    <property type="entry name" value="CBM6"/>
</dbReference>
<comment type="subcellular location">
    <subcellularLocation>
        <location evidence="1">Secreted</location>
    </subcellularLocation>
</comment>
<keyword evidence="7" id="KW-1185">Reference proteome</keyword>
<evidence type="ECO:0000256" key="4">
    <source>
        <dbReference type="SAM" id="SignalP"/>
    </source>
</evidence>
<name>A0A1G7LL02_9FLAO</name>
<gene>
    <name evidence="6" type="ORF">SAMN04487992_11912</name>
</gene>
<dbReference type="Pfam" id="PF24517">
    <property type="entry name" value="CBM96"/>
    <property type="match status" value="1"/>
</dbReference>
<evidence type="ECO:0000313" key="6">
    <source>
        <dbReference type="EMBL" id="SDF50217.1"/>
    </source>
</evidence>
<feature type="signal peptide" evidence="4">
    <location>
        <begin position="1"/>
        <end position="21"/>
    </location>
</feature>
<feature type="chain" id="PRO_5010343260" evidence="4">
    <location>
        <begin position="22"/>
        <end position="989"/>
    </location>
</feature>
<dbReference type="GO" id="GO:0005576">
    <property type="term" value="C:extracellular region"/>
    <property type="evidence" value="ECO:0007669"/>
    <property type="project" value="UniProtKB-SubCell"/>
</dbReference>
<keyword evidence="2" id="KW-0964">Secreted</keyword>
<accession>A0A1G7LL02</accession>
<dbReference type="eggNOG" id="COG5492">
    <property type="taxonomic scope" value="Bacteria"/>
</dbReference>
<dbReference type="NCBIfam" id="TIGR04183">
    <property type="entry name" value="Por_Secre_tail"/>
    <property type="match status" value="1"/>
</dbReference>
<dbReference type="PROSITE" id="PS51175">
    <property type="entry name" value="CBM6"/>
    <property type="match status" value="1"/>
</dbReference>
<evidence type="ECO:0000256" key="1">
    <source>
        <dbReference type="ARBA" id="ARBA00004613"/>
    </source>
</evidence>
<dbReference type="InterPro" id="IPR006584">
    <property type="entry name" value="Cellulose-bd_IV"/>
</dbReference>
<keyword evidence="3 4" id="KW-0732">Signal</keyword>
<organism evidence="6 7">
    <name type="scientific">Cellulophaga baltica</name>
    <dbReference type="NCBI Taxonomy" id="76594"/>
    <lineage>
        <taxon>Bacteria</taxon>
        <taxon>Pseudomonadati</taxon>
        <taxon>Bacteroidota</taxon>
        <taxon>Flavobacteriia</taxon>
        <taxon>Flavobacteriales</taxon>
        <taxon>Flavobacteriaceae</taxon>
        <taxon>Cellulophaga</taxon>
    </lineage>
</organism>
<feature type="domain" description="CBM6" evidence="5">
    <location>
        <begin position="778"/>
        <end position="900"/>
    </location>
</feature>
<dbReference type="AlphaFoldDB" id="A0A1G7LL02"/>
<dbReference type="CDD" id="cd04080">
    <property type="entry name" value="CBM6_cellulase-like"/>
    <property type="match status" value="1"/>
</dbReference>
<dbReference type="Gene3D" id="2.60.120.260">
    <property type="entry name" value="Galactose-binding domain-like"/>
    <property type="match status" value="1"/>
</dbReference>
<dbReference type="Pfam" id="PF16586">
    <property type="entry name" value="DUF5060"/>
    <property type="match status" value="1"/>
</dbReference>
<dbReference type="Gene3D" id="2.60.40.10">
    <property type="entry name" value="Immunoglobulins"/>
    <property type="match status" value="1"/>
</dbReference>
<reference evidence="7" key="1">
    <citation type="submission" date="2016-10" db="EMBL/GenBank/DDBJ databases">
        <authorList>
            <person name="Varghese N."/>
            <person name="Submissions S."/>
        </authorList>
    </citation>
    <scope>NUCLEOTIDE SEQUENCE [LARGE SCALE GENOMIC DNA]</scope>
    <source>
        <strain evidence="7">DSM 24729</strain>
    </source>
</reference>
<dbReference type="EMBL" id="FNBD01000019">
    <property type="protein sequence ID" value="SDF50217.1"/>
    <property type="molecule type" value="Genomic_DNA"/>
</dbReference>
<sequence length="989" mass="106820">MKSITPYLLMAFMFLSVHLKAQTLDGELKRWHKVSLTFNGPNTTETATPNPFSDYRLEVVFTHTASNKSYTVPGYFAACGDAENTGCDSGNKWRVHFAPDHTGAWTWKATFKSGANVAINGGGSSGGFMDGTTGTFAITESNKSGRDFRSKDLGRLTYVGAHYLKHIGSDPENPNGPWFLKVGADSPENRFHYVDFDGTPGNTAGGNKSKTWEAHTQDYVATDASAYTWNGGKGKGMLGSINYLSGQGANVMSFLTWAAGGDDGAVFPHILKGTSQDYSNTAKAGQWDKLHKDRFDVSKLAQWEKVMEYADKKGMYLHFKTMETENCEKMDGHTFGRERKLYYRELIARFGHHLALNWNLSEESTIKDDVVKSTVNYIQNLDPYQHHVVLHTYPGQQDQRYNPLLGSKSNLTGASVQTSQNNVHNDVRRWVENSKNAGRKWVVANDEQGSASEGIMVSDKQVREKVLWATLLAGGAGVEYYSGYTADDGDLNGQDHRKRGVKYKEGSYALAFFAANLLPTLTDMVSSDGVTTDSNDYVFAAEGKIYAIYRPNGGSTGLSLPAGNAKYDVQWFNPRAGGSLTAKSTLGTNLVAPDSNDWVALITSKDSDGNAGGCNATLATSLSHDAYLQNTTKYNTNELRVESGKRISYLQFTVPATTENVTSAKLALTVSSDGGNGLIEIYKGSTNTWTEGNLSATNKPGEQTKLGSLNTTYSVGSTYNWVLSGITPGETISLIVKQIDGNDVSFSSKEGSSAPKLVLELACADTGNTIDTSIAIPGVLEAEAFATQSGIELENTTDTDGGKNIGYIQNGDATTYLLNIAETGMYQVEARVATNTSGGTISLVSESTALGQLAVANTGGWQTWKTVTTTVNLTAGEQTLTLNFTGGTGFLFNVNKLNFVKQDTAASMLVAPATSAKTTLVAYPNPAKNYITLSGIINGNQLIVYDFSGNIVLQKTALSTEETLDVSSLRKGTYIISIEGTQSLQFIKQ</sequence>
<dbReference type="Pfam" id="PF03422">
    <property type="entry name" value="CBM_6"/>
    <property type="match status" value="1"/>
</dbReference>
<dbReference type="InterPro" id="IPR026444">
    <property type="entry name" value="Secre_tail"/>
</dbReference>